<organism evidence="9 10">
    <name type="scientific">Syntrophus aciditrophicus (strain SB)</name>
    <dbReference type="NCBI Taxonomy" id="56780"/>
    <lineage>
        <taxon>Bacteria</taxon>
        <taxon>Pseudomonadati</taxon>
        <taxon>Thermodesulfobacteriota</taxon>
        <taxon>Syntrophia</taxon>
        <taxon>Syntrophales</taxon>
        <taxon>Syntrophaceae</taxon>
        <taxon>Syntrophus</taxon>
    </lineage>
</organism>
<dbReference type="GO" id="GO:0071555">
    <property type="term" value="P:cell wall organization"/>
    <property type="evidence" value="ECO:0007669"/>
    <property type="project" value="UniProtKB-KW"/>
</dbReference>
<dbReference type="KEGG" id="sat:SYN_01483"/>
<dbReference type="HAMAP" id="MF_00047">
    <property type="entry name" value="Dala_Dala_lig"/>
    <property type="match status" value="1"/>
</dbReference>
<keyword evidence="10" id="KW-1185">Reference proteome</keyword>
<comment type="cofactor">
    <cofactor evidence="6">
        <name>Mg(2+)</name>
        <dbReference type="ChEBI" id="CHEBI:18420"/>
    </cofactor>
    <cofactor evidence="6">
        <name>Mn(2+)</name>
        <dbReference type="ChEBI" id="CHEBI:29035"/>
    </cofactor>
    <text evidence="6">Binds 2 magnesium or manganese ions per subunit.</text>
</comment>
<dbReference type="GO" id="GO:0046872">
    <property type="term" value="F:metal ion binding"/>
    <property type="evidence" value="ECO:0007669"/>
    <property type="project" value="UniProtKB-KW"/>
</dbReference>
<feature type="active site" evidence="5">
    <location>
        <position position="17"/>
    </location>
</feature>
<dbReference type="PROSITE" id="PS50975">
    <property type="entry name" value="ATP_GRASP"/>
    <property type="match status" value="1"/>
</dbReference>
<name>Q2LS02_SYNAS</name>
<dbReference type="SUPFAM" id="SSF56059">
    <property type="entry name" value="Glutathione synthetase ATP-binding domain-like"/>
    <property type="match status" value="1"/>
</dbReference>
<evidence type="ECO:0000259" key="8">
    <source>
        <dbReference type="PROSITE" id="PS50975"/>
    </source>
</evidence>
<comment type="similarity">
    <text evidence="1 4">Belongs to the D-alanine--D-alanine ligase family.</text>
</comment>
<evidence type="ECO:0000256" key="3">
    <source>
        <dbReference type="ARBA" id="ARBA00023316"/>
    </source>
</evidence>
<dbReference type="GO" id="GO:0009252">
    <property type="term" value="P:peptidoglycan biosynthetic process"/>
    <property type="evidence" value="ECO:0007669"/>
    <property type="project" value="UniProtKB-UniRule"/>
</dbReference>
<dbReference type="GO" id="GO:0008716">
    <property type="term" value="F:D-alanine-D-alanine ligase activity"/>
    <property type="evidence" value="ECO:0007669"/>
    <property type="project" value="UniProtKB-UniRule"/>
</dbReference>
<dbReference type="Gene3D" id="3.40.50.20">
    <property type="match status" value="1"/>
</dbReference>
<feature type="binding site" evidence="6">
    <location>
        <position position="293"/>
    </location>
    <ligand>
        <name>Mg(2+)</name>
        <dbReference type="ChEBI" id="CHEBI:18420"/>
        <label>1</label>
    </ligand>
</feature>
<keyword evidence="7" id="KW-0547">Nucleotide-binding</keyword>
<dbReference type="InterPro" id="IPR013815">
    <property type="entry name" value="ATP_grasp_subdomain_1"/>
</dbReference>
<dbReference type="AlphaFoldDB" id="Q2LS02"/>
<dbReference type="InterPro" id="IPR016185">
    <property type="entry name" value="PreATP-grasp_dom_sf"/>
</dbReference>
<keyword evidence="4" id="KW-0133">Cell shape</keyword>
<sequence length="352" mass="39613">MMGRLKVGIILGGMSSEREVSLNSGRNVYDNLDAEFYEGVPVFMDAQGGLWILPWHLISQNTTRDITERLKGEARRIAYEDLKKEIDFAFISLHGKYGDDGCIQGLLELLRIPYTGPGVMASALGMDKHLQQKILRAAGVAVPESLLVREEEWRQDSQIVKDRVKEFPGYPCFTKPIREGSSVGVTVVRDEADLERGMEDALKWDRAVLVEEYLEGREFSCIVLEEEGQFHPLELTEIHPQSEFFTYDDKYMPGRCRKFTPPKTIPPDVTEQIKAEVIRAFKALGFRSYGRIDGFILNDGRILITDPNSSSGMAPSSFFFEQAACAGMLPSMIITTLIENAIRIHEAKQGPL</sequence>
<dbReference type="eggNOG" id="COG1181">
    <property type="taxonomic scope" value="Bacteria"/>
</dbReference>
<evidence type="ECO:0000256" key="6">
    <source>
        <dbReference type="PIRSR" id="PIRSR039102-3"/>
    </source>
</evidence>
<dbReference type="InterPro" id="IPR005905">
    <property type="entry name" value="D_ala_D_ala"/>
</dbReference>
<dbReference type="UniPathway" id="UPA00219"/>
<keyword evidence="4" id="KW-0573">Peptidoglycan synthesis</keyword>
<dbReference type="InterPro" id="IPR011761">
    <property type="entry name" value="ATP-grasp"/>
</dbReference>
<dbReference type="PANTHER" id="PTHR23132:SF23">
    <property type="entry name" value="D-ALANINE--D-ALANINE LIGASE B"/>
    <property type="match status" value="1"/>
</dbReference>
<proteinExistence type="inferred from homology"/>
<dbReference type="GO" id="GO:0005737">
    <property type="term" value="C:cytoplasm"/>
    <property type="evidence" value="ECO:0007669"/>
    <property type="project" value="UniProtKB-SubCell"/>
</dbReference>
<gene>
    <name evidence="4" type="primary">ddl</name>
    <name evidence="9" type="ORF">SYN_01483</name>
</gene>
<protein>
    <recommendedName>
        <fullName evidence="4">D-alanine--D-alanine ligase</fullName>
        <ecNumber evidence="4">6.3.2.4</ecNumber>
    </recommendedName>
    <alternativeName>
        <fullName evidence="4">D-Ala-D-Ala ligase</fullName>
    </alternativeName>
    <alternativeName>
        <fullName evidence="4">D-alanylalanine synthetase</fullName>
    </alternativeName>
</protein>
<feature type="active site" evidence="5">
    <location>
        <position position="181"/>
    </location>
</feature>
<feature type="binding site" evidence="6">
    <location>
        <position position="308"/>
    </location>
    <ligand>
        <name>Mg(2+)</name>
        <dbReference type="ChEBI" id="CHEBI:18420"/>
        <label>2</label>
    </ligand>
</feature>
<reference evidence="9 10" key="1">
    <citation type="journal article" date="2007" name="Proc. Natl. Acad. Sci. U.S.A.">
        <title>The genome of Syntrophus aciditrophicus: life at the thermodynamic limit of microbial growth.</title>
        <authorList>
            <person name="McInerney M.J."/>
            <person name="Rohlin L."/>
            <person name="Mouttaki H."/>
            <person name="Kim U."/>
            <person name="Krupp R.S."/>
            <person name="Rios-Hernandez L."/>
            <person name="Sieber J."/>
            <person name="Struchtemeyer C.G."/>
            <person name="Bhattacharyya A."/>
            <person name="Campbell J.W."/>
            <person name="Gunsalus R.P."/>
        </authorList>
    </citation>
    <scope>NUCLEOTIDE SEQUENCE [LARGE SCALE GENOMIC DNA]</scope>
    <source>
        <strain evidence="9 10">SB</strain>
    </source>
</reference>
<dbReference type="Gene3D" id="3.30.1490.20">
    <property type="entry name" value="ATP-grasp fold, A domain"/>
    <property type="match status" value="1"/>
</dbReference>
<keyword evidence="3 4" id="KW-0961">Cell wall biogenesis/degradation</keyword>
<dbReference type="PIRSF" id="PIRSF039102">
    <property type="entry name" value="Ddl/VanB"/>
    <property type="match status" value="1"/>
</dbReference>
<evidence type="ECO:0000256" key="5">
    <source>
        <dbReference type="PIRSR" id="PIRSR039102-1"/>
    </source>
</evidence>
<evidence type="ECO:0000313" key="9">
    <source>
        <dbReference type="EMBL" id="ABC76862.1"/>
    </source>
</evidence>
<dbReference type="FunCoup" id="Q2LS02">
    <property type="interactions" value="132"/>
</dbReference>
<keyword evidence="2 4" id="KW-0436">Ligase</keyword>
<keyword evidence="7" id="KW-0067">ATP-binding</keyword>
<dbReference type="PANTHER" id="PTHR23132">
    <property type="entry name" value="D-ALANINE--D-ALANINE LIGASE"/>
    <property type="match status" value="1"/>
</dbReference>
<dbReference type="Proteomes" id="UP000001933">
    <property type="component" value="Chromosome"/>
</dbReference>
<feature type="domain" description="ATP-grasp" evidence="8">
    <location>
        <begin position="132"/>
        <end position="339"/>
    </location>
</feature>
<keyword evidence="6" id="KW-0464">Manganese</keyword>
<dbReference type="HOGENOM" id="CLU_039268_0_0_7"/>
<dbReference type="NCBIfam" id="NF002528">
    <property type="entry name" value="PRK01966.1-4"/>
    <property type="match status" value="1"/>
</dbReference>
<dbReference type="Pfam" id="PF01820">
    <property type="entry name" value="Dala_Dala_lig_N"/>
    <property type="match status" value="1"/>
</dbReference>
<evidence type="ECO:0000256" key="1">
    <source>
        <dbReference type="ARBA" id="ARBA00010871"/>
    </source>
</evidence>
<dbReference type="EMBL" id="CP000252">
    <property type="protein sequence ID" value="ABC76862.1"/>
    <property type="molecule type" value="Genomic_DNA"/>
</dbReference>
<dbReference type="NCBIfam" id="TIGR01205">
    <property type="entry name" value="D_ala_D_alaTIGR"/>
    <property type="match status" value="1"/>
</dbReference>
<dbReference type="SUPFAM" id="SSF52440">
    <property type="entry name" value="PreATP-grasp domain"/>
    <property type="match status" value="1"/>
</dbReference>
<comment type="function">
    <text evidence="4">Cell wall formation.</text>
</comment>
<accession>Q2LS02</accession>
<dbReference type="GO" id="GO:0008360">
    <property type="term" value="P:regulation of cell shape"/>
    <property type="evidence" value="ECO:0007669"/>
    <property type="project" value="UniProtKB-KW"/>
</dbReference>
<dbReference type="Gene3D" id="3.30.470.20">
    <property type="entry name" value="ATP-grasp fold, B domain"/>
    <property type="match status" value="1"/>
</dbReference>
<keyword evidence="6" id="KW-0460">Magnesium</keyword>
<evidence type="ECO:0000313" key="10">
    <source>
        <dbReference type="Proteomes" id="UP000001933"/>
    </source>
</evidence>
<evidence type="ECO:0000256" key="4">
    <source>
        <dbReference type="HAMAP-Rule" id="MF_00047"/>
    </source>
</evidence>
<dbReference type="InParanoid" id="Q2LS02"/>
<dbReference type="EC" id="6.3.2.4" evidence="4"/>
<dbReference type="GO" id="GO:0005524">
    <property type="term" value="F:ATP binding"/>
    <property type="evidence" value="ECO:0007669"/>
    <property type="project" value="UniProtKB-UniRule"/>
</dbReference>
<keyword evidence="4" id="KW-0963">Cytoplasm</keyword>
<keyword evidence="6" id="KW-0479">Metal-binding</keyword>
<feature type="active site" evidence="5">
    <location>
        <position position="317"/>
    </location>
</feature>
<dbReference type="STRING" id="56780.SYN_01483"/>
<evidence type="ECO:0000256" key="7">
    <source>
        <dbReference type="PROSITE-ProRule" id="PRU00409"/>
    </source>
</evidence>
<comment type="subcellular location">
    <subcellularLocation>
        <location evidence="4">Cytoplasm</location>
    </subcellularLocation>
</comment>
<dbReference type="Pfam" id="PF07478">
    <property type="entry name" value="Dala_Dala_lig_C"/>
    <property type="match status" value="1"/>
</dbReference>
<comment type="pathway">
    <text evidence="4">Cell wall biogenesis; peptidoglycan biosynthesis.</text>
</comment>
<comment type="catalytic activity">
    <reaction evidence="4">
        <text>2 D-alanine + ATP = D-alanyl-D-alanine + ADP + phosphate + H(+)</text>
        <dbReference type="Rhea" id="RHEA:11224"/>
        <dbReference type="ChEBI" id="CHEBI:15378"/>
        <dbReference type="ChEBI" id="CHEBI:30616"/>
        <dbReference type="ChEBI" id="CHEBI:43474"/>
        <dbReference type="ChEBI" id="CHEBI:57416"/>
        <dbReference type="ChEBI" id="CHEBI:57822"/>
        <dbReference type="ChEBI" id="CHEBI:456216"/>
        <dbReference type="EC" id="6.3.2.4"/>
    </reaction>
</comment>
<dbReference type="InterPro" id="IPR011127">
    <property type="entry name" value="Dala_Dala_lig_N"/>
</dbReference>
<dbReference type="InterPro" id="IPR011095">
    <property type="entry name" value="Dala_Dala_lig_C"/>
</dbReference>
<evidence type="ECO:0000256" key="2">
    <source>
        <dbReference type="ARBA" id="ARBA00022598"/>
    </source>
</evidence>